<reference evidence="1 2" key="1">
    <citation type="submission" date="2019-03" db="EMBL/GenBank/DDBJ databases">
        <title>Genomic Encyclopedia of Type Strains, Phase IV (KMG-IV): sequencing the most valuable type-strain genomes for metagenomic binning, comparative biology and taxonomic classification.</title>
        <authorList>
            <person name="Goeker M."/>
        </authorList>
    </citation>
    <scope>NUCLEOTIDE SEQUENCE [LARGE SCALE GENOMIC DNA]</scope>
    <source>
        <strain evidence="1 2">DSM 19377</strain>
    </source>
</reference>
<protein>
    <submittedName>
        <fullName evidence="1">Putative ester cyclase</fullName>
    </submittedName>
</protein>
<dbReference type="Gene3D" id="3.10.450.50">
    <property type="match status" value="1"/>
</dbReference>
<evidence type="ECO:0000313" key="1">
    <source>
        <dbReference type="EMBL" id="TCP30951.1"/>
    </source>
</evidence>
<keyword evidence="2" id="KW-1185">Reference proteome</keyword>
<organism evidence="1 2">
    <name type="scientific">Scopulibacillus darangshiensis</name>
    <dbReference type="NCBI Taxonomy" id="442528"/>
    <lineage>
        <taxon>Bacteria</taxon>
        <taxon>Bacillati</taxon>
        <taxon>Bacillota</taxon>
        <taxon>Bacilli</taxon>
        <taxon>Bacillales</taxon>
        <taxon>Sporolactobacillaceae</taxon>
        <taxon>Scopulibacillus</taxon>
    </lineage>
</organism>
<sequence length="226" mass="26313">MLLLLPFFYLYFNRHNMLLSIVKQLGFAPHEVAKKLAKASRNKTPALQSHFGIGETMQGQLEPRVYSRKSGDFEIGDFILDMYNKVWEWRLFNEVPNFYADNAVLHYICDKDLVGFQQIQSMLVSLFASFPSANFLVERVTCNQGESENSWDVAVRWRLQGLHEGIGYFGDPSGKPVEIMGISHLRIQNEKVVEEWFTFDGLDVLRQIYLNEDDDNYRMENEEHSD</sequence>
<dbReference type="AlphaFoldDB" id="A0A4R2PA40"/>
<dbReference type="SUPFAM" id="SSF54427">
    <property type="entry name" value="NTF2-like"/>
    <property type="match status" value="1"/>
</dbReference>
<name>A0A4R2PA40_9BACL</name>
<accession>A0A4R2PA40</accession>
<dbReference type="Proteomes" id="UP000295416">
    <property type="component" value="Unassembled WGS sequence"/>
</dbReference>
<dbReference type="InterPro" id="IPR009959">
    <property type="entry name" value="Cyclase_SnoaL-like"/>
</dbReference>
<dbReference type="Pfam" id="PF07366">
    <property type="entry name" value="SnoaL"/>
    <property type="match status" value="1"/>
</dbReference>
<dbReference type="InterPro" id="IPR032710">
    <property type="entry name" value="NTF2-like_dom_sf"/>
</dbReference>
<dbReference type="EMBL" id="SLXK01000004">
    <property type="protein sequence ID" value="TCP30951.1"/>
    <property type="molecule type" value="Genomic_DNA"/>
</dbReference>
<dbReference type="RefSeq" id="WP_207902918.1">
    <property type="nucleotide sequence ID" value="NZ_SLXK01000004.1"/>
</dbReference>
<gene>
    <name evidence="1" type="ORF">EV207_104130</name>
</gene>
<comment type="caution">
    <text evidence="1">The sequence shown here is derived from an EMBL/GenBank/DDBJ whole genome shotgun (WGS) entry which is preliminary data.</text>
</comment>
<dbReference type="GO" id="GO:0030638">
    <property type="term" value="P:polyketide metabolic process"/>
    <property type="evidence" value="ECO:0007669"/>
    <property type="project" value="InterPro"/>
</dbReference>
<proteinExistence type="predicted"/>
<evidence type="ECO:0000313" key="2">
    <source>
        <dbReference type="Proteomes" id="UP000295416"/>
    </source>
</evidence>